<evidence type="ECO:0000256" key="2">
    <source>
        <dbReference type="ARBA" id="ARBA00022112"/>
    </source>
</evidence>
<dbReference type="STRING" id="362837.SCANT_v1c07190"/>
<dbReference type="GO" id="GO:0046872">
    <property type="term" value="F:metal ion binding"/>
    <property type="evidence" value="ECO:0007669"/>
    <property type="project" value="UniProtKB-KW"/>
</dbReference>
<name>A0A0M4K1T9_9MOLU</name>
<dbReference type="Gene3D" id="3.40.1390.30">
    <property type="entry name" value="NIF3 (NGG1p interacting factor 3)-like"/>
    <property type="match status" value="2"/>
</dbReference>
<dbReference type="PANTHER" id="PTHR13799">
    <property type="entry name" value="NGG1 INTERACTING FACTOR 3"/>
    <property type="match status" value="1"/>
</dbReference>
<proteinExistence type="inferred from homology"/>
<evidence type="ECO:0000256" key="4">
    <source>
        <dbReference type="PIRSR" id="PIRSR602678-1"/>
    </source>
</evidence>
<dbReference type="KEGG" id="scj:SCANT_v1c07190"/>
<feature type="binding site" evidence="4">
    <location>
        <position position="73"/>
    </location>
    <ligand>
        <name>a divalent metal cation</name>
        <dbReference type="ChEBI" id="CHEBI:60240"/>
        <label>1</label>
    </ligand>
</feature>
<dbReference type="InterPro" id="IPR002678">
    <property type="entry name" value="DUF34/NIF3"/>
</dbReference>
<organism evidence="5 6">
    <name type="scientific">Spiroplasma cantharicola</name>
    <dbReference type="NCBI Taxonomy" id="362837"/>
    <lineage>
        <taxon>Bacteria</taxon>
        <taxon>Bacillati</taxon>
        <taxon>Mycoplasmatota</taxon>
        <taxon>Mollicutes</taxon>
        <taxon>Entomoplasmatales</taxon>
        <taxon>Spiroplasmataceae</taxon>
        <taxon>Spiroplasma</taxon>
    </lineage>
</organism>
<dbReference type="EMBL" id="CP012622">
    <property type="protein sequence ID" value="ALD66625.1"/>
    <property type="molecule type" value="Genomic_DNA"/>
</dbReference>
<dbReference type="GO" id="GO:0005737">
    <property type="term" value="C:cytoplasm"/>
    <property type="evidence" value="ECO:0007669"/>
    <property type="project" value="TreeGrafter"/>
</dbReference>
<dbReference type="Proteomes" id="UP000063919">
    <property type="component" value="Chromosome"/>
</dbReference>
<dbReference type="RefSeq" id="WP_053946378.1">
    <property type="nucleotide sequence ID" value="NZ_CP012622.1"/>
</dbReference>
<dbReference type="InterPro" id="IPR036069">
    <property type="entry name" value="DUF34/NIF3_sf"/>
</dbReference>
<gene>
    <name evidence="5" type="ORF">SCANT_v1c07190</name>
</gene>
<evidence type="ECO:0000256" key="3">
    <source>
        <dbReference type="ARBA" id="ARBA00022723"/>
    </source>
</evidence>
<feature type="binding site" evidence="4">
    <location>
        <position position="111"/>
    </location>
    <ligand>
        <name>a divalent metal cation</name>
        <dbReference type="ChEBI" id="CHEBI:60240"/>
        <label>1</label>
    </ligand>
</feature>
<accession>A0A0M4K1T9</accession>
<dbReference type="OrthoDB" id="9792792at2"/>
<dbReference type="PATRIC" id="fig|362837.3.peg.735"/>
<dbReference type="Pfam" id="PF01784">
    <property type="entry name" value="DUF34_NIF3"/>
    <property type="match status" value="1"/>
</dbReference>
<dbReference type="AlphaFoldDB" id="A0A0M4K1T9"/>
<evidence type="ECO:0000256" key="1">
    <source>
        <dbReference type="ARBA" id="ARBA00006964"/>
    </source>
</evidence>
<dbReference type="FunFam" id="3.40.1390.30:FF:000001">
    <property type="entry name" value="GTP cyclohydrolase 1 type 2"/>
    <property type="match status" value="1"/>
</dbReference>
<sequence length="264" mass="30721">MNKIKANALINYLNDVFPQKNASEWDKIGLQLEEVYNLESQDEISHIVICLDVTKEVVEFAIANKSNFIISRHPFLFFDLEIEMKNLAKKEIYDLCIKNEIQVFSIHTNYDNSEKQNIIDLIETQLNVKNVEKVGVFNEGYKIKLLGSLSLKEVIEKLKFIFGKQQALLTRNSNLEKEIEYIYLTPGAGASTMMELQLQNEFFVTGEAKWNEWLYADQNKMDLLTLGHYMENHFIDDLENKLLKTFSDEVKISAFDIKNTFIIL</sequence>
<evidence type="ECO:0000313" key="5">
    <source>
        <dbReference type="EMBL" id="ALD66625.1"/>
    </source>
</evidence>
<dbReference type="PANTHER" id="PTHR13799:SF14">
    <property type="entry name" value="GTP CYCLOHYDROLASE 1 TYPE 2 HOMOLOG"/>
    <property type="match status" value="1"/>
</dbReference>
<feature type="binding site" evidence="4">
    <location>
        <position position="228"/>
    </location>
    <ligand>
        <name>a divalent metal cation</name>
        <dbReference type="ChEBI" id="CHEBI:60240"/>
        <label>1</label>
    </ligand>
</feature>
<comment type="similarity">
    <text evidence="1">Belongs to the GTP cyclohydrolase I type 2/NIF3 family.</text>
</comment>
<dbReference type="SUPFAM" id="SSF102705">
    <property type="entry name" value="NIF3 (NGG1p interacting factor 3)-like"/>
    <property type="match status" value="1"/>
</dbReference>
<protein>
    <recommendedName>
        <fullName evidence="2">GTP cyclohydrolase 1 type 2 homolog</fullName>
    </recommendedName>
</protein>
<reference evidence="5 6" key="1">
    <citation type="journal article" date="2015" name="Genome Announc.">
        <title>Complete Genome Sequence of Spiroplasma cantharicola CC-1T (DSM 21588), a Bacterium Isolated from Soldier Beetle (Cantharis carolinus).</title>
        <authorList>
            <person name="Lo W.S."/>
            <person name="Liu P.Y."/>
            <person name="Kuo C.H."/>
        </authorList>
    </citation>
    <scope>NUCLEOTIDE SEQUENCE [LARGE SCALE GENOMIC DNA]</scope>
    <source>
        <strain evidence="5 6">CC-1</strain>
    </source>
</reference>
<keyword evidence="6" id="KW-1185">Reference proteome</keyword>
<feature type="binding site" evidence="4">
    <location>
        <position position="231"/>
    </location>
    <ligand>
        <name>a divalent metal cation</name>
        <dbReference type="ChEBI" id="CHEBI:60240"/>
        <label>1</label>
    </ligand>
</feature>
<keyword evidence="3 4" id="KW-0479">Metal-binding</keyword>
<evidence type="ECO:0000313" key="6">
    <source>
        <dbReference type="Proteomes" id="UP000063919"/>
    </source>
</evidence>